<reference evidence="13 14" key="1">
    <citation type="submission" date="2017-09" db="EMBL/GenBank/DDBJ databases">
        <title>The draft genome sequences of Marinobacter guineae M3B.</title>
        <authorList>
            <person name="Cao J."/>
        </authorList>
    </citation>
    <scope>NUCLEOTIDE SEQUENCE [LARGE SCALE GENOMIC DNA]</scope>
    <source>
        <strain evidence="13 14">M3B</strain>
    </source>
</reference>
<keyword evidence="5 9" id="KW-1133">Transmembrane helix</keyword>
<dbReference type="SUPFAM" id="SSF56176">
    <property type="entry name" value="FAD-binding/transporter-associated domain-like"/>
    <property type="match status" value="1"/>
</dbReference>
<evidence type="ECO:0000256" key="1">
    <source>
        <dbReference type="ARBA" id="ARBA00004651"/>
    </source>
</evidence>
<proteinExistence type="predicted"/>
<keyword evidence="6 8" id="KW-0129">CBS domain</keyword>
<evidence type="ECO:0000256" key="5">
    <source>
        <dbReference type="ARBA" id="ARBA00022989"/>
    </source>
</evidence>
<comment type="subcellular location">
    <subcellularLocation>
        <location evidence="1">Cell membrane</location>
        <topology evidence="1">Multi-pass membrane protein</topology>
    </subcellularLocation>
</comment>
<evidence type="ECO:0000259" key="11">
    <source>
        <dbReference type="PROSITE" id="PS51371"/>
    </source>
</evidence>
<dbReference type="SMART" id="SM01091">
    <property type="entry name" value="CorC_HlyC"/>
    <property type="match status" value="1"/>
</dbReference>
<feature type="transmembrane region" description="Helical" evidence="10">
    <location>
        <begin position="55"/>
        <end position="74"/>
    </location>
</feature>
<dbReference type="InterPro" id="IPR051676">
    <property type="entry name" value="UPF0053_domain"/>
</dbReference>
<evidence type="ECO:0008006" key="15">
    <source>
        <dbReference type="Google" id="ProtNLM"/>
    </source>
</evidence>
<evidence type="ECO:0000256" key="4">
    <source>
        <dbReference type="ARBA" id="ARBA00022737"/>
    </source>
</evidence>
<dbReference type="InterPro" id="IPR044751">
    <property type="entry name" value="Ion_transp-like_CBS"/>
</dbReference>
<evidence type="ECO:0000313" key="14">
    <source>
        <dbReference type="Proteomes" id="UP000229044"/>
    </source>
</evidence>
<evidence type="ECO:0000256" key="2">
    <source>
        <dbReference type="ARBA" id="ARBA00022475"/>
    </source>
</evidence>
<dbReference type="AlphaFoldDB" id="A0A2G1VG25"/>
<protein>
    <recommendedName>
        <fullName evidence="15">Hemolysin</fullName>
    </recommendedName>
</protein>
<feature type="domain" description="CNNM transmembrane" evidence="12">
    <location>
        <begin position="1"/>
        <end position="196"/>
    </location>
</feature>
<dbReference type="SUPFAM" id="SSF54631">
    <property type="entry name" value="CBS-domain pair"/>
    <property type="match status" value="1"/>
</dbReference>
<keyword evidence="3 9" id="KW-0812">Transmembrane</keyword>
<dbReference type="EMBL" id="NTFI01000003">
    <property type="protein sequence ID" value="PHQ25479.1"/>
    <property type="molecule type" value="Genomic_DNA"/>
</dbReference>
<dbReference type="Gene3D" id="3.30.465.10">
    <property type="match status" value="1"/>
</dbReference>
<dbReference type="Pfam" id="PF01595">
    <property type="entry name" value="CNNM"/>
    <property type="match status" value="1"/>
</dbReference>
<dbReference type="PROSITE" id="PS51371">
    <property type="entry name" value="CBS"/>
    <property type="match status" value="2"/>
</dbReference>
<evidence type="ECO:0000256" key="6">
    <source>
        <dbReference type="ARBA" id="ARBA00023122"/>
    </source>
</evidence>
<dbReference type="OrthoDB" id="9797674at2"/>
<feature type="transmembrane region" description="Helical" evidence="10">
    <location>
        <begin position="95"/>
        <end position="115"/>
    </location>
</feature>
<keyword evidence="14" id="KW-1185">Reference proteome</keyword>
<feature type="domain" description="CBS" evidence="11">
    <location>
        <begin position="215"/>
        <end position="274"/>
    </location>
</feature>
<comment type="caution">
    <text evidence="13">The sequence shown here is derived from an EMBL/GenBank/DDBJ whole genome shotgun (WGS) entry which is preliminary data.</text>
</comment>
<evidence type="ECO:0000259" key="12">
    <source>
        <dbReference type="PROSITE" id="PS51846"/>
    </source>
</evidence>
<dbReference type="InterPro" id="IPR046342">
    <property type="entry name" value="CBS_dom_sf"/>
</dbReference>
<evidence type="ECO:0000256" key="8">
    <source>
        <dbReference type="PROSITE-ProRule" id="PRU00703"/>
    </source>
</evidence>
<dbReference type="InterPro" id="IPR005170">
    <property type="entry name" value="Transptr-assoc_dom"/>
</dbReference>
<dbReference type="PANTHER" id="PTHR43099:SF5">
    <property type="entry name" value="HLYC_CORC FAMILY TRANSPORTER"/>
    <property type="match status" value="1"/>
</dbReference>
<accession>A0A2G1VG25</accession>
<feature type="domain" description="CBS" evidence="11">
    <location>
        <begin position="279"/>
        <end position="335"/>
    </location>
</feature>
<evidence type="ECO:0000256" key="7">
    <source>
        <dbReference type="ARBA" id="ARBA00023136"/>
    </source>
</evidence>
<keyword evidence="2" id="KW-1003">Cell membrane</keyword>
<dbReference type="InterPro" id="IPR036318">
    <property type="entry name" value="FAD-bd_PCMH-like_sf"/>
</dbReference>
<dbReference type="InterPro" id="IPR002550">
    <property type="entry name" value="CNNM"/>
</dbReference>
<evidence type="ECO:0000313" key="13">
    <source>
        <dbReference type="EMBL" id="PHQ25479.1"/>
    </source>
</evidence>
<organism evidence="13 14">
    <name type="scientific">Marinobacter guineae</name>
    <dbReference type="NCBI Taxonomy" id="432303"/>
    <lineage>
        <taxon>Bacteria</taxon>
        <taxon>Pseudomonadati</taxon>
        <taxon>Pseudomonadota</taxon>
        <taxon>Gammaproteobacteria</taxon>
        <taxon>Pseudomonadales</taxon>
        <taxon>Marinobacteraceae</taxon>
        <taxon>Marinobacter</taxon>
    </lineage>
</organism>
<keyword evidence="7 9" id="KW-0472">Membrane</keyword>
<gene>
    <name evidence="13" type="ORF">CLH62_14245</name>
</gene>
<evidence type="ECO:0000256" key="10">
    <source>
        <dbReference type="SAM" id="Phobius"/>
    </source>
</evidence>
<name>A0A2G1VG25_9GAMM</name>
<dbReference type="PROSITE" id="PS51846">
    <property type="entry name" value="CNNM"/>
    <property type="match status" value="1"/>
</dbReference>
<dbReference type="PANTHER" id="PTHR43099">
    <property type="entry name" value="UPF0053 PROTEIN YRKA"/>
    <property type="match status" value="1"/>
</dbReference>
<dbReference type="InterPro" id="IPR016169">
    <property type="entry name" value="FAD-bd_PCMH_sub2"/>
</dbReference>
<dbReference type="GO" id="GO:0005886">
    <property type="term" value="C:plasma membrane"/>
    <property type="evidence" value="ECO:0007669"/>
    <property type="project" value="UniProtKB-SubCell"/>
</dbReference>
<dbReference type="RefSeq" id="WP_099618785.1">
    <property type="nucleotide sequence ID" value="NZ_KZ319340.1"/>
</dbReference>
<dbReference type="SMART" id="SM00116">
    <property type="entry name" value="CBS"/>
    <property type="match status" value="2"/>
</dbReference>
<keyword evidence="4" id="KW-0677">Repeat</keyword>
<dbReference type="Proteomes" id="UP000229044">
    <property type="component" value="Unassembled WGS sequence"/>
</dbReference>
<dbReference type="Gene3D" id="3.10.580.10">
    <property type="entry name" value="CBS-domain"/>
    <property type="match status" value="1"/>
</dbReference>
<dbReference type="Pfam" id="PF00571">
    <property type="entry name" value="CBS"/>
    <property type="match status" value="2"/>
</dbReference>
<dbReference type="CDD" id="cd04590">
    <property type="entry name" value="CBS_pair_CorC_HlyC_assoc"/>
    <property type="match status" value="1"/>
</dbReference>
<sequence length="441" mass="48571">MDIAIIFGLILLNGVFAMSEIALVSSRKIRLQQAADDGSESAKVALQLASEPSRFLSTVQIGITLIGILAGAYGEASIARRIEAALLDVAILEPYAQPLSLTLMVILITYFSLIFGELVPKRLALLNPEGIAKLISRPLHYLSLAARPLVILLGKSTELVLRLLRAKPAEDAPMFEEEIHSLMKQGTAAGVLEESEHVMVRNVLRLDDLRVGNIMRLKQEIITIDVEDSLEVNCRRINASGHSRFPVVKGALEEVIGIVRAQDVIENLMQGQPIDWYALAKPVLKVRPTTTALQLLESLKQSQNHLALVANDLGNVFGLVTLRDVMEAIVGDLPEAFADPDFIARDDGTWLVDGQVDLLSFKEHFEIKTLPGENESTYHTLAGFILSTLGRLPRVTDRLDFEEIRMEVVDMDGNRVDKVLVTRQVSPNVDDDADNTAPHQD</sequence>
<evidence type="ECO:0000256" key="9">
    <source>
        <dbReference type="PROSITE-ProRule" id="PRU01193"/>
    </source>
</evidence>
<evidence type="ECO:0000256" key="3">
    <source>
        <dbReference type="ARBA" id="ARBA00022692"/>
    </source>
</evidence>
<dbReference type="GO" id="GO:0050660">
    <property type="term" value="F:flavin adenine dinucleotide binding"/>
    <property type="evidence" value="ECO:0007669"/>
    <property type="project" value="InterPro"/>
</dbReference>
<dbReference type="InterPro" id="IPR000644">
    <property type="entry name" value="CBS_dom"/>
</dbReference>
<dbReference type="Pfam" id="PF03471">
    <property type="entry name" value="CorC_HlyC"/>
    <property type="match status" value="1"/>
</dbReference>